<dbReference type="PANTHER" id="PTHR43280">
    <property type="entry name" value="ARAC-FAMILY TRANSCRIPTIONAL REGULATOR"/>
    <property type="match status" value="1"/>
</dbReference>
<dbReference type="InterPro" id="IPR011051">
    <property type="entry name" value="RmlC_Cupin_sf"/>
</dbReference>
<dbReference type="InterPro" id="IPR014710">
    <property type="entry name" value="RmlC-like_jellyroll"/>
</dbReference>
<accession>A0ABS4BRI9</accession>
<feature type="domain" description="HTH araC/xylS-type" evidence="4">
    <location>
        <begin position="186"/>
        <end position="284"/>
    </location>
</feature>
<evidence type="ECO:0000256" key="3">
    <source>
        <dbReference type="ARBA" id="ARBA00023163"/>
    </source>
</evidence>
<evidence type="ECO:0000256" key="2">
    <source>
        <dbReference type="ARBA" id="ARBA00023125"/>
    </source>
</evidence>
<dbReference type="SMART" id="SM00342">
    <property type="entry name" value="HTH_ARAC"/>
    <property type="match status" value="1"/>
</dbReference>
<keyword evidence="1" id="KW-0805">Transcription regulation</keyword>
<dbReference type="PROSITE" id="PS00041">
    <property type="entry name" value="HTH_ARAC_FAMILY_1"/>
    <property type="match status" value="1"/>
</dbReference>
<organism evidence="5 6">
    <name type="scientific">Mariniflexile gromovii</name>
    <dbReference type="NCBI Taxonomy" id="362523"/>
    <lineage>
        <taxon>Bacteria</taxon>
        <taxon>Pseudomonadati</taxon>
        <taxon>Bacteroidota</taxon>
        <taxon>Flavobacteriia</taxon>
        <taxon>Flavobacteriales</taxon>
        <taxon>Flavobacteriaceae</taxon>
        <taxon>Mariniflexile</taxon>
    </lineage>
</organism>
<evidence type="ECO:0000259" key="4">
    <source>
        <dbReference type="PROSITE" id="PS01124"/>
    </source>
</evidence>
<evidence type="ECO:0000313" key="6">
    <source>
        <dbReference type="Proteomes" id="UP000670776"/>
    </source>
</evidence>
<dbReference type="PROSITE" id="PS01124">
    <property type="entry name" value="HTH_ARAC_FAMILY_2"/>
    <property type="match status" value="1"/>
</dbReference>
<evidence type="ECO:0000256" key="1">
    <source>
        <dbReference type="ARBA" id="ARBA00023015"/>
    </source>
</evidence>
<dbReference type="InterPro" id="IPR018062">
    <property type="entry name" value="HTH_AraC-typ_CS"/>
</dbReference>
<keyword evidence="6" id="KW-1185">Reference proteome</keyword>
<dbReference type="RefSeq" id="WP_209653293.1">
    <property type="nucleotide sequence ID" value="NZ_JAGJCB010000003.1"/>
</dbReference>
<dbReference type="Gene3D" id="1.10.10.60">
    <property type="entry name" value="Homeodomain-like"/>
    <property type="match status" value="2"/>
</dbReference>
<dbReference type="Proteomes" id="UP000670776">
    <property type="component" value="Unassembled WGS sequence"/>
</dbReference>
<keyword evidence="3" id="KW-0804">Transcription</keyword>
<dbReference type="SUPFAM" id="SSF51182">
    <property type="entry name" value="RmlC-like cupins"/>
    <property type="match status" value="1"/>
</dbReference>
<evidence type="ECO:0000313" key="5">
    <source>
        <dbReference type="EMBL" id="MBP0903200.1"/>
    </source>
</evidence>
<dbReference type="PANTHER" id="PTHR43280:SF2">
    <property type="entry name" value="HTH-TYPE TRANSCRIPTIONAL REGULATOR EXSA"/>
    <property type="match status" value="1"/>
</dbReference>
<dbReference type="InterPro" id="IPR018060">
    <property type="entry name" value="HTH_AraC"/>
</dbReference>
<keyword evidence="2" id="KW-0238">DNA-binding</keyword>
<dbReference type="SUPFAM" id="SSF46689">
    <property type="entry name" value="Homeodomain-like"/>
    <property type="match status" value="2"/>
</dbReference>
<protein>
    <submittedName>
        <fullName evidence="5">AraC family transcriptional regulator</fullName>
    </submittedName>
</protein>
<name>A0ABS4BRI9_9FLAO</name>
<sequence length="288" mass="33642">MKLHLLDRSTINSSSFSAKRHKESFFLKTWHYHPELELVYVEKSSGTLFIGDGIEKFDKGDLVLIGKDLPHMWLNDEIYFSKNSSLKAKAITVHFKKDFLGTSFFETPEMFHLLQLFKRSCNGIKFENVDVKLIKKIKKVLHLEGFEKTIALLKVLYELAKHKQYKILSSAGFLDSFQQTDNKKLDKIYEYLFKNFAQPISLNAVADIANMNASAFSRFFKKMHNKTFSKYLNELRIGYACKLLITNKYNVSRVCYESGFNNISNFNRQFKNIMDLTPSQYLEKHKGF</sequence>
<proteinExistence type="predicted"/>
<dbReference type="EMBL" id="JAGJCB010000003">
    <property type="protein sequence ID" value="MBP0903200.1"/>
    <property type="molecule type" value="Genomic_DNA"/>
</dbReference>
<dbReference type="InterPro" id="IPR009057">
    <property type="entry name" value="Homeodomain-like_sf"/>
</dbReference>
<dbReference type="CDD" id="cd06976">
    <property type="entry name" value="cupin_MtlR-like_N"/>
    <property type="match status" value="1"/>
</dbReference>
<gene>
    <name evidence="5" type="ORF">J8H85_05115</name>
</gene>
<dbReference type="Gene3D" id="2.60.120.10">
    <property type="entry name" value="Jelly Rolls"/>
    <property type="match status" value="1"/>
</dbReference>
<comment type="caution">
    <text evidence="5">The sequence shown here is derived from an EMBL/GenBank/DDBJ whole genome shotgun (WGS) entry which is preliminary data.</text>
</comment>
<reference evidence="5 6" key="1">
    <citation type="submission" date="2021-04" db="EMBL/GenBank/DDBJ databases">
        <title>Mariniflexile gromovii gen. nov., sp. nov., a gliding bacterium isolated from the sea urchin Strongylocentrotus intermedius.</title>
        <authorList>
            <person name="Ko S."/>
            <person name="Le V."/>
            <person name="Ahn C.-Y."/>
            <person name="Oh H.-M."/>
        </authorList>
    </citation>
    <scope>NUCLEOTIDE SEQUENCE [LARGE SCALE GENOMIC DNA]</scope>
    <source>
        <strain evidence="5 6">KCTC 12570</strain>
    </source>
</reference>
<dbReference type="Pfam" id="PF12833">
    <property type="entry name" value="HTH_18"/>
    <property type="match status" value="1"/>
</dbReference>